<evidence type="ECO:0000259" key="1">
    <source>
        <dbReference type="Pfam" id="PF18276"/>
    </source>
</evidence>
<organism evidence="2 3">
    <name type="scientific">Pseudomonas amygdali pv. mori str. 301020</name>
    <dbReference type="NCBI Taxonomy" id="629261"/>
    <lineage>
        <taxon>Bacteria</taxon>
        <taxon>Pseudomonadati</taxon>
        <taxon>Pseudomonadota</taxon>
        <taxon>Gammaproteobacteria</taxon>
        <taxon>Pseudomonadales</taxon>
        <taxon>Pseudomonadaceae</taxon>
        <taxon>Pseudomonas</taxon>
        <taxon>Pseudomonas amygdali</taxon>
    </lineage>
</organism>
<reference evidence="2 3" key="1">
    <citation type="journal article" date="2011" name="PLoS Pathog.">
        <title>Dynamic evolution of pathogenicity revealed by sequencing and comparative genomics of 19 Pseudomonas syringae isolates.</title>
        <authorList>
            <person name="Baltrus D.A."/>
            <person name="Nishimura M.T."/>
            <person name="Romanchuk A."/>
            <person name="Chang J.H."/>
            <person name="Mukhtar M.S."/>
            <person name="Cherkis K."/>
            <person name="Roach J."/>
            <person name="Grant S.R."/>
            <person name="Jones C.D."/>
            <person name="Dangl J.L."/>
        </authorList>
    </citation>
    <scope>NUCLEOTIDE SEQUENCE [LARGE SCALE GENOMIC DNA]</scope>
    <source>
        <strain evidence="2 3">301020</strain>
    </source>
</reference>
<comment type="caution">
    <text evidence="2">The sequence shown here is derived from an EMBL/GenBank/DDBJ whole genome shotgun (WGS) entry which is preliminary data.</text>
</comment>
<dbReference type="EMBL" id="AEAG01002096">
    <property type="protein sequence ID" value="EGH26265.1"/>
    <property type="molecule type" value="Genomic_DNA"/>
</dbReference>
<sequence length="80" mass="8647">AAKTSHALSGRGIGSEDWLCELMFDDGRYLPFEGTGAISNWTLEFPDAEVVKQFIGKDNKAAVTDIQLHIVYTAAEGGSQ</sequence>
<name>A0A656GLA4_PSEA0</name>
<gene>
    <name evidence="2" type="ORF">PSYMO_34454</name>
</gene>
<evidence type="ECO:0000313" key="2">
    <source>
        <dbReference type="EMBL" id="EGH26265.1"/>
    </source>
</evidence>
<protein>
    <submittedName>
        <fullName evidence="2">Insecticidal toxin complex protein</fullName>
    </submittedName>
</protein>
<dbReference type="AlphaFoldDB" id="A0A656GLA4"/>
<dbReference type="Pfam" id="PF18276">
    <property type="entry name" value="TcA_TcB_BD"/>
    <property type="match status" value="1"/>
</dbReference>
<dbReference type="Proteomes" id="UP000003465">
    <property type="component" value="Unassembled WGS sequence"/>
</dbReference>
<evidence type="ECO:0000313" key="3">
    <source>
        <dbReference type="Proteomes" id="UP000003465"/>
    </source>
</evidence>
<feature type="domain" description="Tc toxin complex TcA C-terminal TcB-binding" evidence="1">
    <location>
        <begin position="19"/>
        <end position="74"/>
    </location>
</feature>
<proteinExistence type="predicted"/>
<feature type="non-terminal residue" evidence="2">
    <location>
        <position position="1"/>
    </location>
</feature>
<dbReference type="InterPro" id="IPR040840">
    <property type="entry name" value="TcA_TcB_BD"/>
</dbReference>
<accession>A0A656GLA4</accession>
<feature type="non-terminal residue" evidence="2">
    <location>
        <position position="80"/>
    </location>
</feature>